<comment type="caution">
    <text evidence="3">The sequence shown here is derived from an EMBL/GenBank/DDBJ whole genome shotgun (WGS) entry which is preliminary data.</text>
</comment>
<dbReference type="RefSeq" id="WP_196836886.1">
    <property type="nucleotide sequence ID" value="NZ_JADOTZ010000001.1"/>
</dbReference>
<reference evidence="3" key="1">
    <citation type="submission" date="2020-11" db="EMBL/GenBank/DDBJ databases">
        <title>Sequencing the genomes of 1000 actinobacteria strains.</title>
        <authorList>
            <person name="Klenk H.-P."/>
        </authorList>
    </citation>
    <scope>NUCLEOTIDE SEQUENCE</scope>
    <source>
        <strain evidence="3">DSM 26152</strain>
    </source>
</reference>
<keyword evidence="4" id="KW-1185">Reference proteome</keyword>
<accession>A0A931GJV1</accession>
<sequence>MSRRTAVFAALAGALVALLAVTRTWIEVVPGPQAIIQAPVVVPGADAATSVSALAVVALAASVSLSIAGRITRYIIGALILLAGVGIAGASWGVMASPESAAATLVGEAAGTAQIDADYVVAVWPWVAMAAGVWVALAGLAVLVASRRWRVSRRYTTASATAGSASAEPSSEATEQPLDEIDGWDQLSRGDDPTR</sequence>
<keyword evidence="2" id="KW-0472">Membrane</keyword>
<evidence type="ECO:0000313" key="3">
    <source>
        <dbReference type="EMBL" id="MBG6085731.1"/>
    </source>
</evidence>
<keyword evidence="2" id="KW-1133">Transmembrane helix</keyword>
<feature type="transmembrane region" description="Helical" evidence="2">
    <location>
        <begin position="123"/>
        <end position="145"/>
    </location>
</feature>
<feature type="transmembrane region" description="Helical" evidence="2">
    <location>
        <begin position="48"/>
        <end position="67"/>
    </location>
</feature>
<organism evidence="3 4">
    <name type="scientific">Zhihengliuella flava</name>
    <dbReference type="NCBI Taxonomy" id="1285193"/>
    <lineage>
        <taxon>Bacteria</taxon>
        <taxon>Bacillati</taxon>
        <taxon>Actinomycetota</taxon>
        <taxon>Actinomycetes</taxon>
        <taxon>Micrococcales</taxon>
        <taxon>Micrococcaceae</taxon>
        <taxon>Zhihengliuella</taxon>
    </lineage>
</organism>
<dbReference type="Pfam" id="PF09534">
    <property type="entry name" value="Trp_oprn_chp"/>
    <property type="match status" value="1"/>
</dbReference>
<feature type="region of interest" description="Disordered" evidence="1">
    <location>
        <begin position="158"/>
        <end position="195"/>
    </location>
</feature>
<dbReference type="EMBL" id="JADOTZ010000001">
    <property type="protein sequence ID" value="MBG6085731.1"/>
    <property type="molecule type" value="Genomic_DNA"/>
</dbReference>
<dbReference type="AlphaFoldDB" id="A0A931GJV1"/>
<evidence type="ECO:0000313" key="4">
    <source>
        <dbReference type="Proteomes" id="UP000625033"/>
    </source>
</evidence>
<gene>
    <name evidence="3" type="ORF">IW252_002498</name>
</gene>
<feature type="transmembrane region" description="Helical" evidence="2">
    <location>
        <begin position="74"/>
        <end position="95"/>
    </location>
</feature>
<dbReference type="Proteomes" id="UP000625033">
    <property type="component" value="Unassembled WGS sequence"/>
</dbReference>
<name>A0A931GJV1_9MICC</name>
<evidence type="ECO:0000256" key="1">
    <source>
        <dbReference type="SAM" id="MobiDB-lite"/>
    </source>
</evidence>
<feature type="compositionally biased region" description="Low complexity" evidence="1">
    <location>
        <begin position="158"/>
        <end position="175"/>
    </location>
</feature>
<evidence type="ECO:0000256" key="2">
    <source>
        <dbReference type="SAM" id="Phobius"/>
    </source>
</evidence>
<keyword evidence="2" id="KW-0812">Transmembrane</keyword>
<proteinExistence type="predicted"/>
<dbReference type="InterPro" id="IPR019051">
    <property type="entry name" value="Trp_biosyn_TM_oprn/chp"/>
</dbReference>
<protein>
    <submittedName>
        <fullName evidence="3">Membrane protein (TIGR02234 family)</fullName>
    </submittedName>
</protein>